<proteinExistence type="predicted"/>
<keyword evidence="4" id="KW-1185">Reference proteome</keyword>
<feature type="transmembrane region" description="Helical" evidence="1">
    <location>
        <begin position="152"/>
        <end position="172"/>
    </location>
</feature>
<sequence length="178" mass="18712">MSDASPEQSPETGPIAVGGSLARPARTYTTGPVTRTLRWVAVGIMAATIVATLVSYPHLPEEIPVHFGITGQADGWGPRSSIFLVLGIGAAVILGVAWVSRHPAWFNYLAVITESNAQEQYRNGEQMMVGVLLCSSVLFAGIPLSTVANLNFGWLVAAAGIGMVASVIVGIARMIRLP</sequence>
<feature type="transmembrane region" description="Helical" evidence="1">
    <location>
        <begin position="36"/>
        <end position="56"/>
    </location>
</feature>
<comment type="caution">
    <text evidence="3">The sequence shown here is derived from an EMBL/GenBank/DDBJ whole genome shotgun (WGS) entry which is preliminary data.</text>
</comment>
<feature type="transmembrane region" description="Helical" evidence="1">
    <location>
        <begin position="127"/>
        <end position="146"/>
    </location>
</feature>
<dbReference type="RefSeq" id="WP_202380961.1">
    <property type="nucleotide sequence ID" value="NZ_BAAAMA010000004.1"/>
</dbReference>
<feature type="domain" description="DUF1648" evidence="2">
    <location>
        <begin position="44"/>
        <end position="88"/>
    </location>
</feature>
<dbReference type="Proteomes" id="UP001646141">
    <property type="component" value="Unassembled WGS sequence"/>
</dbReference>
<dbReference type="Pfam" id="PF07853">
    <property type="entry name" value="DUF1648"/>
    <property type="match status" value="1"/>
</dbReference>
<name>A0ABS1SPY2_9MICO</name>
<keyword evidence="1" id="KW-1133">Transmembrane helix</keyword>
<keyword evidence="1" id="KW-0812">Transmembrane</keyword>
<gene>
    <name evidence="3" type="ORF">D3226_03235</name>
</gene>
<evidence type="ECO:0000256" key="1">
    <source>
        <dbReference type="SAM" id="Phobius"/>
    </source>
</evidence>
<keyword evidence="1" id="KW-0472">Membrane</keyword>
<protein>
    <submittedName>
        <fullName evidence="3">DUF1648 domain-containing protein</fullName>
    </submittedName>
</protein>
<evidence type="ECO:0000313" key="3">
    <source>
        <dbReference type="EMBL" id="MBL3688971.1"/>
    </source>
</evidence>
<accession>A0ABS1SPY2</accession>
<dbReference type="EMBL" id="QYAD01000001">
    <property type="protein sequence ID" value="MBL3688971.1"/>
    <property type="molecule type" value="Genomic_DNA"/>
</dbReference>
<evidence type="ECO:0000313" key="4">
    <source>
        <dbReference type="Proteomes" id="UP001646141"/>
    </source>
</evidence>
<reference evidence="3 4" key="1">
    <citation type="submission" date="2018-09" db="EMBL/GenBank/DDBJ databases">
        <title>Comparative genomics of Leucobacter spp.</title>
        <authorList>
            <person name="Reis A.C."/>
            <person name="Kolvenbach B.A."/>
            <person name="Corvini P.F.X."/>
            <person name="Nunes O.C."/>
        </authorList>
    </citation>
    <scope>NUCLEOTIDE SEQUENCE [LARGE SCALE GENOMIC DNA]</scope>
    <source>
        <strain evidence="3 4">L-1</strain>
    </source>
</reference>
<evidence type="ECO:0000259" key="2">
    <source>
        <dbReference type="Pfam" id="PF07853"/>
    </source>
</evidence>
<feature type="transmembrane region" description="Helical" evidence="1">
    <location>
        <begin position="76"/>
        <end position="99"/>
    </location>
</feature>
<organism evidence="3 4">
    <name type="scientific">Leucobacter chromiireducens subsp. chromiireducens</name>
    <dbReference type="NCBI Taxonomy" id="660067"/>
    <lineage>
        <taxon>Bacteria</taxon>
        <taxon>Bacillati</taxon>
        <taxon>Actinomycetota</taxon>
        <taxon>Actinomycetes</taxon>
        <taxon>Micrococcales</taxon>
        <taxon>Microbacteriaceae</taxon>
        <taxon>Leucobacter</taxon>
    </lineage>
</organism>
<dbReference type="InterPro" id="IPR012867">
    <property type="entry name" value="DUF1648"/>
</dbReference>